<keyword evidence="2" id="KW-1185">Reference proteome</keyword>
<gene>
    <name evidence="1" type="ORF">Rain11_2299</name>
</gene>
<name>A0A2N3I8T0_9BACT</name>
<reference evidence="1 2" key="1">
    <citation type="submission" date="2017-06" db="EMBL/GenBank/DDBJ databases">
        <title>Raineya orbicola gen. nov., sp. nov. a slightly thermophilic bacterium of the phylum Bacteroidetes and the description of Raineyaceae fam. nov.</title>
        <authorList>
            <person name="Albuquerque L."/>
            <person name="Polonia A.R.M."/>
            <person name="Barroso C."/>
            <person name="Froufe H.J.C."/>
            <person name="Lage O."/>
            <person name="Lobo-Da-Cunha A."/>
            <person name="Egas C."/>
            <person name="Da Costa M.S."/>
        </authorList>
    </citation>
    <scope>NUCLEOTIDE SEQUENCE [LARGE SCALE GENOMIC DNA]</scope>
    <source>
        <strain evidence="1 2">SPSPC-11</strain>
    </source>
</reference>
<proteinExistence type="predicted"/>
<comment type="caution">
    <text evidence="1">The sequence shown here is derived from an EMBL/GenBank/DDBJ whole genome shotgun (WGS) entry which is preliminary data.</text>
</comment>
<dbReference type="AlphaFoldDB" id="A0A2N3I8T0"/>
<evidence type="ECO:0000313" key="2">
    <source>
        <dbReference type="Proteomes" id="UP000233387"/>
    </source>
</evidence>
<dbReference type="OrthoDB" id="949269at2"/>
<dbReference type="SUPFAM" id="SSF69635">
    <property type="entry name" value="Type III secretory system chaperone-like"/>
    <property type="match status" value="1"/>
</dbReference>
<accession>A0A2N3I8T0</accession>
<dbReference type="EMBL" id="NKXO01000043">
    <property type="protein sequence ID" value="PKQ66731.1"/>
    <property type="molecule type" value="Genomic_DNA"/>
</dbReference>
<dbReference type="InterPro" id="IPR019660">
    <property type="entry name" value="Put_sensory_transdc_reg_YbjN"/>
</dbReference>
<dbReference type="RefSeq" id="WP_101359560.1">
    <property type="nucleotide sequence ID" value="NZ_NKXO01000043.1"/>
</dbReference>
<dbReference type="Gene3D" id="3.30.1460.10">
    <property type="match status" value="1"/>
</dbReference>
<evidence type="ECO:0000313" key="1">
    <source>
        <dbReference type="EMBL" id="PKQ66731.1"/>
    </source>
</evidence>
<dbReference type="Proteomes" id="UP000233387">
    <property type="component" value="Unassembled WGS sequence"/>
</dbReference>
<protein>
    <submittedName>
        <fullName evidence="1">Putative bacterial sensory transduction regulator</fullName>
    </submittedName>
</protein>
<dbReference type="CDD" id="cd17036">
    <property type="entry name" value="T3SC_YbjN-like_1"/>
    <property type="match status" value="1"/>
</dbReference>
<dbReference type="Pfam" id="PF10722">
    <property type="entry name" value="YbjN"/>
    <property type="match status" value="1"/>
</dbReference>
<organism evidence="1 2">
    <name type="scientific">Raineya orbicola</name>
    <dbReference type="NCBI Taxonomy" id="2016530"/>
    <lineage>
        <taxon>Bacteria</taxon>
        <taxon>Pseudomonadati</taxon>
        <taxon>Bacteroidota</taxon>
        <taxon>Cytophagia</taxon>
        <taxon>Cytophagales</taxon>
        <taxon>Raineyaceae</taxon>
        <taxon>Raineya</taxon>
    </lineage>
</organism>
<sequence length="143" mass="16820">MTTREQVEEMIDRYVVSVGLTKEGTYNPERRAWYWTIGSAKIEVFIQAIPMKDGSQRNFLRIFSPLMQVPKHDELRFYRHLLELNDSKLGVKLTIMPGSDTVYATYERDIQGIDYDEVSTCIADLEWWADTLDDQLKQQFFGR</sequence>